<dbReference type="EMBL" id="KL585010">
    <property type="protein sequence ID" value="KEQ79028.1"/>
    <property type="molecule type" value="Genomic_DNA"/>
</dbReference>
<organism evidence="2 3">
    <name type="scientific">Aureobasidium pullulans EXF-150</name>
    <dbReference type="NCBI Taxonomy" id="1043002"/>
    <lineage>
        <taxon>Eukaryota</taxon>
        <taxon>Fungi</taxon>
        <taxon>Dikarya</taxon>
        <taxon>Ascomycota</taxon>
        <taxon>Pezizomycotina</taxon>
        <taxon>Dothideomycetes</taxon>
        <taxon>Dothideomycetidae</taxon>
        <taxon>Dothideales</taxon>
        <taxon>Saccotheciaceae</taxon>
        <taxon>Aureobasidium</taxon>
    </lineage>
</organism>
<sequence length="51" mass="5956">MPLPCMCILTVADLRVMRPGSRKNFSKHYFGSVLCSFWEILGLAELFWLMF</sequence>
<accession>A0A074X0U0</accession>
<proteinExistence type="predicted"/>
<keyword evidence="1" id="KW-0472">Membrane</keyword>
<dbReference type="GeneID" id="40748828"/>
<keyword evidence="3" id="KW-1185">Reference proteome</keyword>
<feature type="transmembrane region" description="Helical" evidence="1">
    <location>
        <begin position="28"/>
        <end position="50"/>
    </location>
</feature>
<evidence type="ECO:0000313" key="2">
    <source>
        <dbReference type="EMBL" id="KEQ79028.1"/>
    </source>
</evidence>
<dbReference type="HOGENOM" id="CLU_3105962_0_0_1"/>
<dbReference type="RefSeq" id="XP_029755215.1">
    <property type="nucleotide sequence ID" value="XM_029906522.1"/>
</dbReference>
<reference evidence="2 3" key="1">
    <citation type="journal article" date="2014" name="BMC Genomics">
        <title>Genome sequencing of four Aureobasidium pullulans varieties: biotechnological potential, stress tolerance, and description of new species.</title>
        <authorList>
            <person name="Gostin Ar C."/>
            <person name="Ohm R.A."/>
            <person name="Kogej T."/>
            <person name="Sonjak S."/>
            <person name="Turk M."/>
            <person name="Zajc J."/>
            <person name="Zalar P."/>
            <person name="Grube M."/>
            <person name="Sun H."/>
            <person name="Han J."/>
            <person name="Sharma A."/>
            <person name="Chiniquy J."/>
            <person name="Ngan C.Y."/>
            <person name="Lipzen A."/>
            <person name="Barry K."/>
            <person name="Grigoriev I.V."/>
            <person name="Gunde-Cimerman N."/>
        </authorList>
    </citation>
    <scope>NUCLEOTIDE SEQUENCE [LARGE SCALE GENOMIC DNA]</scope>
    <source>
        <strain evidence="2 3">EXF-150</strain>
    </source>
</reference>
<evidence type="ECO:0000313" key="3">
    <source>
        <dbReference type="Proteomes" id="UP000030706"/>
    </source>
</evidence>
<protein>
    <submittedName>
        <fullName evidence="2">Uncharacterized protein</fullName>
    </submittedName>
</protein>
<dbReference type="AlphaFoldDB" id="A0A074X0U0"/>
<evidence type="ECO:0000256" key="1">
    <source>
        <dbReference type="SAM" id="Phobius"/>
    </source>
</evidence>
<name>A0A074X0U0_AURPU</name>
<keyword evidence="1" id="KW-1133">Transmembrane helix</keyword>
<dbReference type="Proteomes" id="UP000030706">
    <property type="component" value="Unassembled WGS sequence"/>
</dbReference>
<keyword evidence="1" id="KW-0812">Transmembrane</keyword>
<gene>
    <name evidence="2" type="ORF">M438DRAFT_349990</name>
</gene>